<feature type="signal peptide" evidence="1">
    <location>
        <begin position="1"/>
        <end position="23"/>
    </location>
</feature>
<evidence type="ECO:0000313" key="2">
    <source>
        <dbReference type="EMBL" id="KAE8390733.1"/>
    </source>
</evidence>
<organism evidence="2">
    <name type="scientific">Petromyces alliaceus</name>
    <name type="common">Aspergillus alliaceus</name>
    <dbReference type="NCBI Taxonomy" id="209559"/>
    <lineage>
        <taxon>Eukaryota</taxon>
        <taxon>Fungi</taxon>
        <taxon>Dikarya</taxon>
        <taxon>Ascomycota</taxon>
        <taxon>Pezizomycotina</taxon>
        <taxon>Eurotiomycetes</taxon>
        <taxon>Eurotiomycetidae</taxon>
        <taxon>Eurotiales</taxon>
        <taxon>Aspergillaceae</taxon>
        <taxon>Aspergillus</taxon>
        <taxon>Aspergillus subgen. Circumdati</taxon>
    </lineage>
</organism>
<dbReference type="OrthoDB" id="4492263at2759"/>
<evidence type="ECO:0000256" key="1">
    <source>
        <dbReference type="SAM" id="SignalP"/>
    </source>
</evidence>
<protein>
    <recommendedName>
        <fullName evidence="3">Extracellular membrane protein CFEM domain-containing protein</fullName>
    </recommendedName>
</protein>
<dbReference type="EMBL" id="ML735252">
    <property type="protein sequence ID" value="KAE8390733.1"/>
    <property type="molecule type" value="Genomic_DNA"/>
</dbReference>
<proteinExistence type="predicted"/>
<name>A0A5N7CAY4_PETAA</name>
<evidence type="ECO:0008006" key="3">
    <source>
        <dbReference type="Google" id="ProtNLM"/>
    </source>
</evidence>
<gene>
    <name evidence="2" type="ORF">BDV23DRAFT_154760</name>
</gene>
<accession>A0A5N7CAY4</accession>
<feature type="chain" id="PRO_5024820716" description="Extracellular membrane protein CFEM domain-containing protein" evidence="1">
    <location>
        <begin position="24"/>
        <end position="146"/>
    </location>
</feature>
<dbReference type="Proteomes" id="UP000326877">
    <property type="component" value="Unassembled WGS sequence"/>
</dbReference>
<reference evidence="2" key="1">
    <citation type="submission" date="2019-04" db="EMBL/GenBank/DDBJ databases">
        <title>Friends and foes A comparative genomics studyof 23 Aspergillus species from section Flavi.</title>
        <authorList>
            <consortium name="DOE Joint Genome Institute"/>
            <person name="Kjaerbolling I."/>
            <person name="Vesth T."/>
            <person name="Frisvad J.C."/>
            <person name="Nybo J.L."/>
            <person name="Theobald S."/>
            <person name="Kildgaard S."/>
            <person name="Isbrandt T."/>
            <person name="Kuo A."/>
            <person name="Sato A."/>
            <person name="Lyhne E.K."/>
            <person name="Kogle M.E."/>
            <person name="Wiebenga A."/>
            <person name="Kun R.S."/>
            <person name="Lubbers R.J."/>
            <person name="Makela M.R."/>
            <person name="Barry K."/>
            <person name="Chovatia M."/>
            <person name="Clum A."/>
            <person name="Daum C."/>
            <person name="Haridas S."/>
            <person name="He G."/>
            <person name="LaButti K."/>
            <person name="Lipzen A."/>
            <person name="Mondo S."/>
            <person name="Riley R."/>
            <person name="Salamov A."/>
            <person name="Simmons B.A."/>
            <person name="Magnuson J.K."/>
            <person name="Henrissat B."/>
            <person name="Mortensen U.H."/>
            <person name="Larsen T.O."/>
            <person name="Devries R.P."/>
            <person name="Grigoriev I.V."/>
            <person name="Machida M."/>
            <person name="Baker S.E."/>
            <person name="Andersen M.R."/>
        </authorList>
    </citation>
    <scope>NUCLEOTIDE SEQUENCE [LARGE SCALE GENOMIC DNA]</scope>
    <source>
        <strain evidence="2">IBT 14317</strain>
    </source>
</reference>
<dbReference type="AlphaFoldDB" id="A0A5N7CAY4"/>
<sequence length="146" mass="15872">MLRVTACFMAFLVLATAAPAAQSEMCASVCLKEKPACASDERAAGFEGCWGCCEKVETAVQNNMCVSVCLKEKPACASDERAAGFEVRLLNSMARVDNNCGCLFRAAGVAARRSEQRTSKTGSWTRHLKSFGYVSRYFKGYIKKGK</sequence>
<keyword evidence="1" id="KW-0732">Signal</keyword>